<dbReference type="PROSITE" id="PS50263">
    <property type="entry name" value="CN_HYDROLASE"/>
    <property type="match status" value="1"/>
</dbReference>
<comment type="catalytic activity">
    <reaction evidence="9">
        <text>N-terminal S-1,2-diacyl-sn-glyceryl-L-cysteinyl-[lipoprotein] + a glycerophospholipid = N-acyl-S-1,2-diacyl-sn-glyceryl-L-cysteinyl-[lipoprotein] + a 2-acyl-sn-glycero-3-phospholipid + H(+)</text>
        <dbReference type="Rhea" id="RHEA:48228"/>
        <dbReference type="Rhea" id="RHEA-COMP:14681"/>
        <dbReference type="Rhea" id="RHEA-COMP:14684"/>
        <dbReference type="ChEBI" id="CHEBI:15378"/>
        <dbReference type="ChEBI" id="CHEBI:136912"/>
        <dbReference type="ChEBI" id="CHEBI:140656"/>
        <dbReference type="ChEBI" id="CHEBI:140657"/>
        <dbReference type="ChEBI" id="CHEBI:140660"/>
        <dbReference type="EC" id="2.3.1.269"/>
    </reaction>
</comment>
<name>A0A290Q711_9BACT</name>
<feature type="transmembrane region" description="Helical" evidence="9">
    <location>
        <begin position="525"/>
        <end position="545"/>
    </location>
</feature>
<dbReference type="InterPro" id="IPR045378">
    <property type="entry name" value="LNT_N"/>
</dbReference>
<dbReference type="GO" id="GO:0005886">
    <property type="term" value="C:plasma membrane"/>
    <property type="evidence" value="ECO:0007669"/>
    <property type="project" value="UniProtKB-SubCell"/>
</dbReference>
<dbReference type="RefSeq" id="WP_096055916.1">
    <property type="nucleotide sequence ID" value="NZ_CP023344.1"/>
</dbReference>
<dbReference type="OrthoDB" id="9811121at2"/>
<feature type="transmembrane region" description="Helical" evidence="9">
    <location>
        <begin position="27"/>
        <end position="44"/>
    </location>
</feature>
<dbReference type="GO" id="GO:0016410">
    <property type="term" value="F:N-acyltransferase activity"/>
    <property type="evidence" value="ECO:0007669"/>
    <property type="project" value="UniProtKB-UniRule"/>
</dbReference>
<keyword evidence="6 9" id="KW-1133">Transmembrane helix</keyword>
<dbReference type="SUPFAM" id="SSF56317">
    <property type="entry name" value="Carbon-nitrogen hydrolase"/>
    <property type="match status" value="1"/>
</dbReference>
<comment type="pathway">
    <text evidence="9">Protein modification; lipoprotein biosynthesis (N-acyl transfer).</text>
</comment>
<evidence type="ECO:0000256" key="8">
    <source>
        <dbReference type="ARBA" id="ARBA00023315"/>
    </source>
</evidence>
<dbReference type="Pfam" id="PF00795">
    <property type="entry name" value="CN_hydrolase"/>
    <property type="match status" value="1"/>
</dbReference>
<dbReference type="UniPathway" id="UPA00666"/>
<dbReference type="HAMAP" id="MF_01148">
    <property type="entry name" value="Lnt"/>
    <property type="match status" value="1"/>
</dbReference>
<evidence type="ECO:0000256" key="7">
    <source>
        <dbReference type="ARBA" id="ARBA00023136"/>
    </source>
</evidence>
<feature type="transmembrane region" description="Helical" evidence="9">
    <location>
        <begin position="99"/>
        <end position="123"/>
    </location>
</feature>
<evidence type="ECO:0000256" key="3">
    <source>
        <dbReference type="ARBA" id="ARBA00022475"/>
    </source>
</evidence>
<dbReference type="InterPro" id="IPR036526">
    <property type="entry name" value="C-N_Hydrolase_sf"/>
</dbReference>
<gene>
    <name evidence="9 11" type="primary">lnt</name>
    <name evidence="11" type="ORF">CMV30_10155</name>
</gene>
<dbReference type="Pfam" id="PF20154">
    <property type="entry name" value="LNT_N"/>
    <property type="match status" value="1"/>
</dbReference>
<evidence type="ECO:0000256" key="4">
    <source>
        <dbReference type="ARBA" id="ARBA00022679"/>
    </source>
</evidence>
<dbReference type="EMBL" id="CP023344">
    <property type="protein sequence ID" value="ATC64284.1"/>
    <property type="molecule type" value="Genomic_DNA"/>
</dbReference>
<keyword evidence="3 9" id="KW-1003">Cell membrane</keyword>
<dbReference type="PANTHER" id="PTHR38686">
    <property type="entry name" value="APOLIPOPROTEIN N-ACYLTRANSFERASE"/>
    <property type="match status" value="1"/>
</dbReference>
<dbReference type="AlphaFoldDB" id="A0A290Q711"/>
<comment type="subcellular location">
    <subcellularLocation>
        <location evidence="1 9">Cell membrane</location>
        <topology evidence="1 9">Multi-pass membrane protein</topology>
    </subcellularLocation>
</comment>
<dbReference type="Gene3D" id="3.60.110.10">
    <property type="entry name" value="Carbon-nitrogen hydrolase"/>
    <property type="match status" value="1"/>
</dbReference>
<comment type="function">
    <text evidence="9">Catalyzes the phospholipid dependent N-acylation of the N-terminal cysteine of apolipoprotein, the last step in lipoprotein maturation.</text>
</comment>
<dbReference type="InterPro" id="IPR003010">
    <property type="entry name" value="C-N_Hydrolase"/>
</dbReference>
<keyword evidence="11" id="KW-0449">Lipoprotein</keyword>
<proteinExistence type="inferred from homology"/>
<feature type="transmembrane region" description="Helical" evidence="9">
    <location>
        <begin position="73"/>
        <end position="93"/>
    </location>
</feature>
<dbReference type="Proteomes" id="UP000217265">
    <property type="component" value="Chromosome"/>
</dbReference>
<accession>A0A290Q711</accession>
<reference evidence="11 12" key="1">
    <citation type="submission" date="2017-09" db="EMBL/GenBank/DDBJ databases">
        <title>Complete genome sequence of Verrucomicrobial strain HZ-65, isolated from freshwater.</title>
        <authorList>
            <person name="Choi A."/>
        </authorList>
    </citation>
    <scope>NUCLEOTIDE SEQUENCE [LARGE SCALE GENOMIC DNA]</scope>
    <source>
        <strain evidence="11 12">HZ-65</strain>
    </source>
</reference>
<keyword evidence="12" id="KW-1185">Reference proteome</keyword>
<protein>
    <recommendedName>
        <fullName evidence="9">Apolipoprotein N-acyltransferase</fullName>
        <shortName evidence="9">ALP N-acyltransferase</shortName>
        <ecNumber evidence="9">2.3.1.269</ecNumber>
    </recommendedName>
</protein>
<keyword evidence="4 9" id="KW-0808">Transferase</keyword>
<dbReference type="KEGG" id="vbh:CMV30_10155"/>
<organism evidence="11 12">
    <name type="scientific">Nibricoccus aquaticus</name>
    <dbReference type="NCBI Taxonomy" id="2576891"/>
    <lineage>
        <taxon>Bacteria</taxon>
        <taxon>Pseudomonadati</taxon>
        <taxon>Verrucomicrobiota</taxon>
        <taxon>Opitutia</taxon>
        <taxon>Opitutales</taxon>
        <taxon>Opitutaceae</taxon>
        <taxon>Nibricoccus</taxon>
    </lineage>
</organism>
<dbReference type="InterPro" id="IPR004563">
    <property type="entry name" value="Apolipo_AcylTrfase"/>
</dbReference>
<sequence length="562" mass="62338">MSQPTASTVFDPYAEQPPSVWKKHERWFWAGGIFFFTILLTVVSFPPFNAGEFAYAFAVPAVLWAYRRPSFKLFTWTLLAAQVVAWTLVLSWLHHVTWLGLFLLGPFVGAWVGLWYLGVWWVVPRMVGRQTGLRILAMLGLGGLWVLIEWTRTWFLGGFPWLPLAASQWKQISVLQIASYTGALGVSFVLITANLGFAAYANRLFFENLKGFNRRSQEFFTAMFLLIVCLTVHIRETVNRGHYTTTVGRVALVQPYIPQTVKWDESKAAGILDVLESTTERAARTRPDLILWPEAVTPYAVKGNASVQTWTESLVAKTGIPLLMGSVAIESAGQADARWVNGAFVIDPVVGLQSSSYAKRHLVPFGEFVPFRAVFGWLEKVTDVGEGDFHPGTSTTPLLISAKSGIFAVSPLICYEDIFPQLARESVLSGGEIFAVLTNNGWFGEGGAAHQHAAHSVLRAVETRRPVIRCGNGGWSGWIDEFGRVRNEMTNKEGSIYFRGTATYEISRDSRWIERPSFYTRFGDWFVGVSLLLVLLGFGSVAFALPAPAKSAAEDDSAPTEA</sequence>
<dbReference type="EC" id="2.3.1.269" evidence="9"/>
<evidence type="ECO:0000256" key="9">
    <source>
        <dbReference type="HAMAP-Rule" id="MF_01148"/>
    </source>
</evidence>
<dbReference type="NCBIfam" id="TIGR00546">
    <property type="entry name" value="lnt"/>
    <property type="match status" value="1"/>
</dbReference>
<dbReference type="PANTHER" id="PTHR38686:SF1">
    <property type="entry name" value="APOLIPOPROTEIN N-ACYLTRANSFERASE"/>
    <property type="match status" value="1"/>
</dbReference>
<evidence type="ECO:0000259" key="10">
    <source>
        <dbReference type="PROSITE" id="PS50263"/>
    </source>
</evidence>
<feature type="domain" description="CN hydrolase" evidence="10">
    <location>
        <begin position="253"/>
        <end position="508"/>
    </location>
</feature>
<keyword evidence="7 9" id="KW-0472">Membrane</keyword>
<feature type="transmembrane region" description="Helical" evidence="9">
    <location>
        <begin position="135"/>
        <end position="157"/>
    </location>
</feature>
<dbReference type="CDD" id="cd07571">
    <property type="entry name" value="ALP_N-acyl_transferase"/>
    <property type="match status" value="1"/>
</dbReference>
<keyword evidence="5 9" id="KW-0812">Transmembrane</keyword>
<evidence type="ECO:0000256" key="6">
    <source>
        <dbReference type="ARBA" id="ARBA00022989"/>
    </source>
</evidence>
<evidence type="ECO:0000256" key="5">
    <source>
        <dbReference type="ARBA" id="ARBA00022692"/>
    </source>
</evidence>
<evidence type="ECO:0000256" key="2">
    <source>
        <dbReference type="ARBA" id="ARBA00010065"/>
    </source>
</evidence>
<keyword evidence="8 9" id="KW-0012">Acyltransferase</keyword>
<dbReference type="GO" id="GO:0042158">
    <property type="term" value="P:lipoprotein biosynthetic process"/>
    <property type="evidence" value="ECO:0007669"/>
    <property type="project" value="UniProtKB-UniRule"/>
</dbReference>
<evidence type="ECO:0000313" key="11">
    <source>
        <dbReference type="EMBL" id="ATC64284.1"/>
    </source>
</evidence>
<evidence type="ECO:0000313" key="12">
    <source>
        <dbReference type="Proteomes" id="UP000217265"/>
    </source>
</evidence>
<feature type="transmembrane region" description="Helical" evidence="9">
    <location>
        <begin position="177"/>
        <end position="198"/>
    </location>
</feature>
<comment type="similarity">
    <text evidence="2 9">Belongs to the CN hydrolase family. Apolipoprotein N-acyltransferase subfamily.</text>
</comment>
<evidence type="ECO:0000256" key="1">
    <source>
        <dbReference type="ARBA" id="ARBA00004651"/>
    </source>
</evidence>